<dbReference type="EMBL" id="JQ418541">
    <property type="protein sequence ID" value="AFK90341.1"/>
    <property type="molecule type" value="Genomic_DNA"/>
</dbReference>
<sequence length="37" mass="4141">MQLSKLVNSQKAVTSRRLRNEFGQHTVNLFSGHAATL</sequence>
<keyword evidence="1" id="KW-0614">Plasmid</keyword>
<evidence type="ECO:0000313" key="1">
    <source>
        <dbReference type="EMBL" id="AFK90341.1"/>
    </source>
</evidence>
<accession>I3W414</accession>
<name>I3W414_SALER</name>
<reference evidence="1" key="1">
    <citation type="submission" date="2012-01" db="EMBL/GenBank/DDBJ databases">
        <authorList>
            <person name="Summers A.O."/>
            <person name="Wireman J."/>
            <person name="Williams L.E."/>
        </authorList>
    </citation>
    <scope>NUCLEOTIDE SEQUENCE</scope>
    <source>
        <strain evidence="1">SGSC3045</strain>
        <plasmid evidence="1">pSGSC3045-121</plasmid>
    </source>
</reference>
<dbReference type="AlphaFoldDB" id="I3W414"/>
<geneLocation type="plasmid" evidence="1">
    <name>pSGSC3045-121</name>
</geneLocation>
<proteinExistence type="predicted"/>
<protein>
    <submittedName>
        <fullName evidence="1">Uncharacterized protein</fullName>
    </submittedName>
</protein>
<organism evidence="1">
    <name type="scientific">Salmonella enterica subsp. salamae</name>
    <dbReference type="NCBI Taxonomy" id="59202"/>
    <lineage>
        <taxon>Bacteria</taxon>
        <taxon>Pseudomonadati</taxon>
        <taxon>Pseudomonadota</taxon>
        <taxon>Gammaproteobacteria</taxon>
        <taxon>Enterobacterales</taxon>
        <taxon>Enterobacteriaceae</taxon>
        <taxon>Salmonella</taxon>
    </lineage>
</organism>